<name>A0ABP0EDP9_9ASCO</name>
<dbReference type="InterPro" id="IPR002935">
    <property type="entry name" value="SAM_O-MeTrfase"/>
</dbReference>
<keyword evidence="5" id="KW-0128">Catecholamine metabolism</keyword>
<dbReference type="PROSITE" id="PS51682">
    <property type="entry name" value="SAM_OMT_I"/>
    <property type="match status" value="1"/>
</dbReference>
<evidence type="ECO:0000256" key="6">
    <source>
        <dbReference type="ARBA" id="ARBA00023453"/>
    </source>
</evidence>
<dbReference type="Pfam" id="PF01596">
    <property type="entry name" value="Methyltransf_3"/>
    <property type="match status" value="1"/>
</dbReference>
<keyword evidence="4" id="KW-0949">S-adenosyl-L-methionine</keyword>
<evidence type="ECO:0000256" key="2">
    <source>
        <dbReference type="ARBA" id="ARBA00022603"/>
    </source>
</evidence>
<dbReference type="EMBL" id="OZ004257">
    <property type="protein sequence ID" value="CAK7909610.1"/>
    <property type="molecule type" value="Genomic_DNA"/>
</dbReference>
<evidence type="ECO:0000313" key="8">
    <source>
        <dbReference type="Proteomes" id="UP001497600"/>
    </source>
</evidence>
<protein>
    <recommendedName>
        <fullName evidence="1">catechol O-methyltransferase</fullName>
        <ecNumber evidence="1">2.1.1.6</ecNumber>
    </recommendedName>
</protein>
<evidence type="ECO:0000256" key="3">
    <source>
        <dbReference type="ARBA" id="ARBA00022679"/>
    </source>
</evidence>
<keyword evidence="8" id="KW-1185">Reference proteome</keyword>
<dbReference type="Gene3D" id="3.40.50.150">
    <property type="entry name" value="Vaccinia Virus protein VP39"/>
    <property type="match status" value="1"/>
</dbReference>
<accession>A0ABP0EDP9</accession>
<dbReference type="EC" id="2.1.1.6" evidence="1"/>
<proteinExistence type="inferred from homology"/>
<sequence>MSLERALAKKIFSLPQETLDEVKDHPLKVIELIEKYASPQSIFIGREKARIIIEKVRKYSTNGPKHLAELGCYVGYSAILLGAEFAKDRPDVQFYSFEINEEFAEIAKKFIDLAGLSEQVQVIVGRASRTLLEFGSREPFDFILIDHANDLYVPDLRLLESLNLIAPGTIIVGDNIRYPGAPDYHEYVNSSPEQKRIHNYSVVNVAGNQYPGRWNYLYESEQVDVHMKNYNQLDTIEITRCVEYLSG</sequence>
<keyword evidence="2" id="KW-0489">Methyltransferase</keyword>
<reference evidence="7 8" key="1">
    <citation type="submission" date="2024-01" db="EMBL/GenBank/DDBJ databases">
        <authorList>
            <consortium name="Genoscope - CEA"/>
            <person name="William W."/>
        </authorList>
    </citation>
    <scope>NUCLEOTIDE SEQUENCE [LARGE SCALE GENOMIC DNA]</scope>
    <source>
        <strain evidence="7 8">29B2s-10</strain>
    </source>
</reference>
<dbReference type="SUPFAM" id="SSF53335">
    <property type="entry name" value="S-adenosyl-L-methionine-dependent methyltransferases"/>
    <property type="match status" value="1"/>
</dbReference>
<evidence type="ECO:0000256" key="1">
    <source>
        <dbReference type="ARBA" id="ARBA00012880"/>
    </source>
</evidence>
<evidence type="ECO:0000313" key="7">
    <source>
        <dbReference type="EMBL" id="CAK7909610.1"/>
    </source>
</evidence>
<evidence type="ECO:0000256" key="4">
    <source>
        <dbReference type="ARBA" id="ARBA00022691"/>
    </source>
</evidence>
<organism evidence="7 8">
    <name type="scientific">[Candida] anglica</name>
    <dbReference type="NCBI Taxonomy" id="148631"/>
    <lineage>
        <taxon>Eukaryota</taxon>
        <taxon>Fungi</taxon>
        <taxon>Dikarya</taxon>
        <taxon>Ascomycota</taxon>
        <taxon>Saccharomycotina</taxon>
        <taxon>Pichiomycetes</taxon>
        <taxon>Debaryomycetaceae</taxon>
        <taxon>Kurtzmaniella</taxon>
    </lineage>
</organism>
<dbReference type="Proteomes" id="UP001497600">
    <property type="component" value="Chromosome E"/>
</dbReference>
<dbReference type="PANTHER" id="PTHR43836">
    <property type="entry name" value="CATECHOL O-METHYLTRANSFERASE 1-RELATED"/>
    <property type="match status" value="1"/>
</dbReference>
<evidence type="ECO:0000256" key="5">
    <source>
        <dbReference type="ARBA" id="ARBA00022939"/>
    </source>
</evidence>
<keyword evidence="3" id="KW-0808">Transferase</keyword>
<dbReference type="PANTHER" id="PTHR43836:SF2">
    <property type="entry name" value="CATECHOL O-METHYLTRANSFERASE 1-RELATED"/>
    <property type="match status" value="1"/>
</dbReference>
<dbReference type="InterPro" id="IPR029063">
    <property type="entry name" value="SAM-dependent_MTases_sf"/>
</dbReference>
<comment type="similarity">
    <text evidence="6">Belongs to the class I-like SAM-binding methyltransferase superfamily. Cation-dependent O-methyltransferase family.</text>
</comment>
<gene>
    <name evidence="7" type="ORF">CAAN4_E15698</name>
</gene>